<evidence type="ECO:0000256" key="1">
    <source>
        <dbReference type="ARBA" id="ARBA00023125"/>
    </source>
</evidence>
<protein>
    <recommendedName>
        <fullName evidence="2">HTH cro/C1-type domain-containing protein</fullName>
    </recommendedName>
</protein>
<dbReference type="Pfam" id="PF01381">
    <property type="entry name" value="HTH_3"/>
    <property type="match status" value="1"/>
</dbReference>
<dbReference type="SMART" id="SM00530">
    <property type="entry name" value="HTH_XRE"/>
    <property type="match status" value="1"/>
</dbReference>
<dbReference type="CDD" id="cd00093">
    <property type="entry name" value="HTH_XRE"/>
    <property type="match status" value="1"/>
</dbReference>
<dbReference type="Proteomes" id="UP000284277">
    <property type="component" value="Unassembled WGS sequence"/>
</dbReference>
<feature type="domain" description="HTH cro/C1-type" evidence="2">
    <location>
        <begin position="7"/>
        <end position="61"/>
    </location>
</feature>
<dbReference type="InterPro" id="IPR001387">
    <property type="entry name" value="Cro/C1-type_HTH"/>
</dbReference>
<comment type="caution">
    <text evidence="3">The sequence shown here is derived from an EMBL/GenBank/DDBJ whole genome shotgun (WGS) entry which is preliminary data.</text>
</comment>
<proteinExistence type="predicted"/>
<dbReference type="EMBL" id="MCIA01000022">
    <property type="protein sequence ID" value="RKD31318.1"/>
    <property type="molecule type" value="Genomic_DNA"/>
</dbReference>
<dbReference type="PANTHER" id="PTHR46558:SF13">
    <property type="entry name" value="HTH-TYPE TRANSCRIPTIONAL REGULATOR IMMR"/>
    <property type="match status" value="1"/>
</dbReference>
<dbReference type="SUPFAM" id="SSF47413">
    <property type="entry name" value="lambda repressor-like DNA-binding domains"/>
    <property type="match status" value="1"/>
</dbReference>
<evidence type="ECO:0000259" key="2">
    <source>
        <dbReference type="PROSITE" id="PS50943"/>
    </source>
</evidence>
<evidence type="ECO:0000313" key="3">
    <source>
        <dbReference type="EMBL" id="RKD31318.1"/>
    </source>
</evidence>
<gene>
    <name evidence="3" type="ORF">BET01_20960</name>
</gene>
<evidence type="ECO:0000313" key="4">
    <source>
        <dbReference type="Proteomes" id="UP000284277"/>
    </source>
</evidence>
<dbReference type="GO" id="GO:0003677">
    <property type="term" value="F:DNA binding"/>
    <property type="evidence" value="ECO:0007669"/>
    <property type="project" value="UniProtKB-KW"/>
</dbReference>
<accession>A0A419T1L5</accession>
<keyword evidence="4" id="KW-1185">Reference proteome</keyword>
<dbReference type="InterPro" id="IPR010982">
    <property type="entry name" value="Lambda_DNA-bd_dom_sf"/>
</dbReference>
<dbReference type="RefSeq" id="WP_207667613.1">
    <property type="nucleotide sequence ID" value="NZ_MCIA01000022.1"/>
</dbReference>
<organism evidence="3 4">
    <name type="scientific">Lacrimispora algidixylanolytica</name>
    <dbReference type="NCBI Taxonomy" id="94868"/>
    <lineage>
        <taxon>Bacteria</taxon>
        <taxon>Bacillati</taxon>
        <taxon>Bacillota</taxon>
        <taxon>Clostridia</taxon>
        <taxon>Lachnospirales</taxon>
        <taxon>Lachnospiraceae</taxon>
        <taxon>Lacrimispora</taxon>
    </lineage>
</organism>
<name>A0A419T1L5_9FIRM</name>
<reference evidence="3 4" key="1">
    <citation type="submission" date="2016-08" db="EMBL/GenBank/DDBJ databases">
        <title>A new outlook on sporulation: Clostridium algidixylanolyticum.</title>
        <authorList>
            <person name="Poppleton D.I."/>
            <person name="Gribaldo S."/>
        </authorList>
    </citation>
    <scope>NUCLEOTIDE SEQUENCE [LARGE SCALE GENOMIC DNA]</scope>
    <source>
        <strain evidence="3 4">SPL73</strain>
    </source>
</reference>
<dbReference type="Gene3D" id="1.10.260.40">
    <property type="entry name" value="lambda repressor-like DNA-binding domains"/>
    <property type="match status" value="1"/>
</dbReference>
<dbReference type="PANTHER" id="PTHR46558">
    <property type="entry name" value="TRACRIPTIONAL REGULATORY PROTEIN-RELATED-RELATED"/>
    <property type="match status" value="1"/>
</dbReference>
<keyword evidence="1" id="KW-0238">DNA-binding</keyword>
<dbReference type="PROSITE" id="PS50943">
    <property type="entry name" value="HTH_CROC1"/>
    <property type="match status" value="1"/>
</dbReference>
<sequence>MTFGKKLKNARKEANFSQEQLAEKLSVSRSAIAKWETDKGMPDVQNLKVIAQLLDVSVDYLLDEDEKISFNEIKESINLDDYEKTGKCRGKKDAVVVAKYADADSIIPLIRSKKLNNIEWVIDFVIQPGILQLTDYANDVSAYYLVEKCNKQYLINVTNEFITSSELSNTISSKKFIIGNNRFKEAGYQLI</sequence>
<dbReference type="AlphaFoldDB" id="A0A419T1L5"/>